<evidence type="ECO:0000313" key="2">
    <source>
        <dbReference type="Proteomes" id="UP000324611"/>
    </source>
</evidence>
<dbReference type="RefSeq" id="WP_149836733.1">
    <property type="nucleotide sequence ID" value="NZ_VUOC01000001.1"/>
</dbReference>
<dbReference type="EC" id="2.7.7.81" evidence="1"/>
<reference evidence="1 2" key="2">
    <citation type="submission" date="2019-09" db="EMBL/GenBank/DDBJ databases">
        <authorList>
            <person name="Jin C."/>
        </authorList>
    </citation>
    <scope>NUCLEOTIDE SEQUENCE [LARGE SCALE GENOMIC DNA]</scope>
    <source>
        <strain evidence="1 2">BN140078</strain>
    </source>
</reference>
<proteinExistence type="predicted"/>
<gene>
    <name evidence="1" type="primary">pseF</name>
    <name evidence="1" type="ORF">F0L74_05115</name>
</gene>
<dbReference type="AlphaFoldDB" id="A0A5B2W2N1"/>
<keyword evidence="1" id="KW-0548">Nucleotidyltransferase</keyword>
<dbReference type="SUPFAM" id="SSF53448">
    <property type="entry name" value="Nucleotide-diphospho-sugar transferases"/>
    <property type="match status" value="1"/>
</dbReference>
<dbReference type="InterPro" id="IPR050793">
    <property type="entry name" value="CMP-NeuNAc_synthase"/>
</dbReference>
<dbReference type="PANTHER" id="PTHR21485">
    <property type="entry name" value="HAD SUPERFAMILY MEMBERS CMAS AND KDSC"/>
    <property type="match status" value="1"/>
</dbReference>
<keyword evidence="2" id="KW-1185">Reference proteome</keyword>
<dbReference type="Pfam" id="PF02348">
    <property type="entry name" value="CTP_transf_3"/>
    <property type="match status" value="1"/>
</dbReference>
<keyword evidence="1" id="KW-0808">Transferase</keyword>
<evidence type="ECO:0000313" key="1">
    <source>
        <dbReference type="EMBL" id="KAA2245344.1"/>
    </source>
</evidence>
<dbReference type="InterPro" id="IPR020039">
    <property type="entry name" value="PseF"/>
</dbReference>
<comment type="caution">
    <text evidence="1">The sequence shown here is derived from an EMBL/GenBank/DDBJ whole genome shotgun (WGS) entry which is preliminary data.</text>
</comment>
<sequence length="234" mass="26142">MKNLAIIPARGGSKRIPRKNIKPFLDKPIISYSIQAALDTGLFDEVMVSTDDPEIAAVAQACGAQVPFFRSGQNSNDFATLTDVILEVVAAYEAKQQGPENICCILATAPFITASRLKEAYDKMLNEQLTSVFPVVKFSYPIQRALKVDPVTGLVSMLYPEHLTTRSQDLEEYYHDSGQFYWAKPDALRSEQTLFTARAGMLALSQTEVQDIDSEDDWLMAEQKFRLMNLYKGA</sequence>
<organism evidence="1 2">
    <name type="scientific">Chitinophaga agrisoli</name>
    <dbReference type="NCBI Taxonomy" id="2607653"/>
    <lineage>
        <taxon>Bacteria</taxon>
        <taxon>Pseudomonadati</taxon>
        <taxon>Bacteroidota</taxon>
        <taxon>Chitinophagia</taxon>
        <taxon>Chitinophagales</taxon>
        <taxon>Chitinophagaceae</taxon>
        <taxon>Chitinophaga</taxon>
    </lineage>
</organism>
<dbReference type="NCBIfam" id="TIGR03584">
    <property type="entry name" value="PseF"/>
    <property type="match status" value="1"/>
</dbReference>
<dbReference type="InterPro" id="IPR003329">
    <property type="entry name" value="Cytidylyl_trans"/>
</dbReference>
<reference evidence="1 2" key="1">
    <citation type="submission" date="2019-09" db="EMBL/GenBank/DDBJ databases">
        <title>Chitinophaga ginsengihumi sp. nov., isolated from soil of ginseng rhizosphere.</title>
        <authorList>
            <person name="Lee J."/>
        </authorList>
    </citation>
    <scope>NUCLEOTIDE SEQUENCE [LARGE SCALE GENOMIC DNA]</scope>
    <source>
        <strain evidence="1 2">BN140078</strain>
    </source>
</reference>
<name>A0A5B2W2N1_9BACT</name>
<protein>
    <submittedName>
        <fullName evidence="1">Pseudaminic acid cytidylyltransferase</fullName>
        <ecNumber evidence="1">2.7.7.81</ecNumber>
    </submittedName>
</protein>
<dbReference type="Gene3D" id="3.90.550.10">
    <property type="entry name" value="Spore Coat Polysaccharide Biosynthesis Protein SpsA, Chain A"/>
    <property type="match status" value="1"/>
</dbReference>
<dbReference type="CDD" id="cd02513">
    <property type="entry name" value="CMP-NeuAc_Synthase"/>
    <property type="match status" value="1"/>
</dbReference>
<dbReference type="Proteomes" id="UP000324611">
    <property type="component" value="Unassembled WGS sequence"/>
</dbReference>
<dbReference type="PANTHER" id="PTHR21485:SF6">
    <property type="entry name" value="N-ACYLNEURAMINATE CYTIDYLYLTRANSFERASE-RELATED"/>
    <property type="match status" value="1"/>
</dbReference>
<accession>A0A5B2W2N1</accession>
<dbReference type="EMBL" id="VUOC01000001">
    <property type="protein sequence ID" value="KAA2245344.1"/>
    <property type="molecule type" value="Genomic_DNA"/>
</dbReference>
<dbReference type="GO" id="GO:0008781">
    <property type="term" value="F:N-acylneuraminate cytidylyltransferase activity"/>
    <property type="evidence" value="ECO:0007669"/>
    <property type="project" value="TreeGrafter"/>
</dbReference>
<dbReference type="InterPro" id="IPR029044">
    <property type="entry name" value="Nucleotide-diphossugar_trans"/>
</dbReference>